<dbReference type="AlphaFoldDB" id="A0A5B9W8P3"/>
<evidence type="ECO:0008006" key="3">
    <source>
        <dbReference type="Google" id="ProtNLM"/>
    </source>
</evidence>
<name>A0A5B9W8P3_9BACT</name>
<accession>A0A5B9W8P3</accession>
<dbReference type="KEGG" id="agv:OJF2_49540"/>
<reference evidence="1 2" key="1">
    <citation type="submission" date="2019-08" db="EMBL/GenBank/DDBJ databases">
        <title>Deep-cultivation of Planctomycetes and their phenomic and genomic characterization uncovers novel biology.</title>
        <authorList>
            <person name="Wiegand S."/>
            <person name="Jogler M."/>
            <person name="Boedeker C."/>
            <person name="Pinto D."/>
            <person name="Vollmers J."/>
            <person name="Rivas-Marin E."/>
            <person name="Kohn T."/>
            <person name="Peeters S.H."/>
            <person name="Heuer A."/>
            <person name="Rast P."/>
            <person name="Oberbeckmann S."/>
            <person name="Bunk B."/>
            <person name="Jeske O."/>
            <person name="Meyerdierks A."/>
            <person name="Storesund J.E."/>
            <person name="Kallscheuer N."/>
            <person name="Luecker S."/>
            <person name="Lage O.M."/>
            <person name="Pohl T."/>
            <person name="Merkel B.J."/>
            <person name="Hornburger P."/>
            <person name="Mueller R.-W."/>
            <person name="Bruemmer F."/>
            <person name="Labrenz M."/>
            <person name="Spormann A.M."/>
            <person name="Op den Camp H."/>
            <person name="Overmann J."/>
            <person name="Amann R."/>
            <person name="Jetten M.S.M."/>
            <person name="Mascher T."/>
            <person name="Medema M.H."/>
            <person name="Devos D.P."/>
            <person name="Kaster A.-K."/>
            <person name="Ovreas L."/>
            <person name="Rohde M."/>
            <person name="Galperin M.Y."/>
            <person name="Jogler C."/>
        </authorList>
    </citation>
    <scope>NUCLEOTIDE SEQUENCE [LARGE SCALE GENOMIC DNA]</scope>
    <source>
        <strain evidence="1 2">OJF2</strain>
    </source>
</reference>
<gene>
    <name evidence="1" type="ORF">OJF2_49540</name>
</gene>
<protein>
    <recommendedName>
        <fullName evidence="3">Caspase domain protein</fullName>
    </recommendedName>
</protein>
<sequence length="323" mass="35183">MPILLAMALALAPAPEPTPTPDRPTVLVVVGTPGSEEYGREFHRWASLWQAAAAKGSADCVLIGEGPEGNPTDRDRLRAALAERAGGTEPLWLVLIGHGTFDGREAKINLRGPDATDAELLEWLKPMKRPVAVLDCTAASGPFVPRLSGPNRIIATATRSGDEQNYARFGQYLAESIGDPGTDLDKDGQVSLLEAFLVASGRVAEFYRSKSRLATEHPILDDNGDRLGTPADFFRGVHATKQAKAGAQLDGPRAHQLHLIPSDRERRLSPEGRRRRDELELAITALRVRKQKLPEAEYYRQLEALMLELGRIYVPSSTGSSGR</sequence>
<dbReference type="Proteomes" id="UP000324233">
    <property type="component" value="Chromosome"/>
</dbReference>
<dbReference type="OrthoDB" id="247472at2"/>
<organism evidence="1 2">
    <name type="scientific">Aquisphaera giovannonii</name>
    <dbReference type="NCBI Taxonomy" id="406548"/>
    <lineage>
        <taxon>Bacteria</taxon>
        <taxon>Pseudomonadati</taxon>
        <taxon>Planctomycetota</taxon>
        <taxon>Planctomycetia</taxon>
        <taxon>Isosphaerales</taxon>
        <taxon>Isosphaeraceae</taxon>
        <taxon>Aquisphaera</taxon>
    </lineage>
</organism>
<keyword evidence="2" id="KW-1185">Reference proteome</keyword>
<evidence type="ECO:0000313" key="2">
    <source>
        <dbReference type="Proteomes" id="UP000324233"/>
    </source>
</evidence>
<dbReference type="EMBL" id="CP042997">
    <property type="protein sequence ID" value="QEH36391.1"/>
    <property type="molecule type" value="Genomic_DNA"/>
</dbReference>
<proteinExistence type="predicted"/>
<dbReference type="RefSeq" id="WP_148596084.1">
    <property type="nucleotide sequence ID" value="NZ_CP042997.1"/>
</dbReference>
<evidence type="ECO:0000313" key="1">
    <source>
        <dbReference type="EMBL" id="QEH36391.1"/>
    </source>
</evidence>